<gene>
    <name evidence="2" type="ORF">ALECFALPRED_000258</name>
</gene>
<sequence>MLATPSPLPSPNPASKHPTPMPQLTQQSLVVIGTARKPNDSDLRDRNLTGLPDPGPDVVLRRAEFEFEQAALRAQVSSHLEHQAPLSFLRTKIDVGRRSSDGDGHDAAAGLDREMGLEKGG</sequence>
<accession>A0A8H3J9J5</accession>
<feature type="compositionally biased region" description="Basic and acidic residues" evidence="1">
    <location>
        <begin position="37"/>
        <end position="47"/>
    </location>
</feature>
<feature type="compositionally biased region" description="Pro residues" evidence="1">
    <location>
        <begin position="1"/>
        <end position="12"/>
    </location>
</feature>
<dbReference type="EMBL" id="CAJPDR010001006">
    <property type="protein sequence ID" value="CAF9943386.1"/>
    <property type="molecule type" value="Genomic_DNA"/>
</dbReference>
<comment type="caution">
    <text evidence="2">The sequence shown here is derived from an EMBL/GenBank/DDBJ whole genome shotgun (WGS) entry which is preliminary data.</text>
</comment>
<organism evidence="2 3">
    <name type="scientific">Alectoria fallacina</name>
    <dbReference type="NCBI Taxonomy" id="1903189"/>
    <lineage>
        <taxon>Eukaryota</taxon>
        <taxon>Fungi</taxon>
        <taxon>Dikarya</taxon>
        <taxon>Ascomycota</taxon>
        <taxon>Pezizomycotina</taxon>
        <taxon>Lecanoromycetes</taxon>
        <taxon>OSLEUM clade</taxon>
        <taxon>Lecanoromycetidae</taxon>
        <taxon>Lecanorales</taxon>
        <taxon>Lecanorineae</taxon>
        <taxon>Parmeliaceae</taxon>
        <taxon>Alectoria</taxon>
    </lineage>
</organism>
<evidence type="ECO:0000256" key="1">
    <source>
        <dbReference type="SAM" id="MobiDB-lite"/>
    </source>
</evidence>
<name>A0A8H3J9J5_9LECA</name>
<dbReference type="OrthoDB" id="10583143at2759"/>
<dbReference type="AlphaFoldDB" id="A0A8H3J9J5"/>
<feature type="region of interest" description="Disordered" evidence="1">
    <location>
        <begin position="96"/>
        <end position="121"/>
    </location>
</feature>
<proteinExistence type="predicted"/>
<keyword evidence="3" id="KW-1185">Reference proteome</keyword>
<evidence type="ECO:0000313" key="2">
    <source>
        <dbReference type="EMBL" id="CAF9943386.1"/>
    </source>
</evidence>
<protein>
    <submittedName>
        <fullName evidence="2">Uncharacterized protein</fullName>
    </submittedName>
</protein>
<dbReference type="Proteomes" id="UP000664203">
    <property type="component" value="Unassembled WGS sequence"/>
</dbReference>
<reference evidence="2" key="1">
    <citation type="submission" date="2021-03" db="EMBL/GenBank/DDBJ databases">
        <authorList>
            <person name="Tagirdzhanova G."/>
        </authorList>
    </citation>
    <scope>NUCLEOTIDE SEQUENCE</scope>
</reference>
<feature type="region of interest" description="Disordered" evidence="1">
    <location>
        <begin position="1"/>
        <end position="56"/>
    </location>
</feature>
<evidence type="ECO:0000313" key="3">
    <source>
        <dbReference type="Proteomes" id="UP000664203"/>
    </source>
</evidence>